<reference evidence="6" key="1">
    <citation type="submission" date="2014-09" db="EMBL/GenBank/DDBJ databases">
        <title>Genome sequence of the luminous mushroom Mycena chlorophos for searching fungal bioluminescence genes.</title>
        <authorList>
            <person name="Tanaka Y."/>
            <person name="Kasuga D."/>
            <person name="Oba Y."/>
            <person name="Hase S."/>
            <person name="Sato K."/>
            <person name="Oba Y."/>
            <person name="Sakakibara Y."/>
        </authorList>
    </citation>
    <scope>NUCLEOTIDE SEQUENCE</scope>
</reference>
<feature type="domain" description="MYND-type" evidence="5">
    <location>
        <begin position="460"/>
        <end position="499"/>
    </location>
</feature>
<dbReference type="Pfam" id="PF01753">
    <property type="entry name" value="zf-MYND"/>
    <property type="match status" value="1"/>
</dbReference>
<evidence type="ECO:0000259" key="5">
    <source>
        <dbReference type="PROSITE" id="PS50865"/>
    </source>
</evidence>
<evidence type="ECO:0000256" key="4">
    <source>
        <dbReference type="PROSITE-ProRule" id="PRU00134"/>
    </source>
</evidence>
<proteinExistence type="predicted"/>
<organism evidence="6 7">
    <name type="scientific">Mycena chlorophos</name>
    <name type="common">Agaric fungus</name>
    <name type="synonym">Agaricus chlorophos</name>
    <dbReference type="NCBI Taxonomy" id="658473"/>
    <lineage>
        <taxon>Eukaryota</taxon>
        <taxon>Fungi</taxon>
        <taxon>Dikarya</taxon>
        <taxon>Basidiomycota</taxon>
        <taxon>Agaricomycotina</taxon>
        <taxon>Agaricomycetes</taxon>
        <taxon>Agaricomycetidae</taxon>
        <taxon>Agaricales</taxon>
        <taxon>Marasmiineae</taxon>
        <taxon>Mycenaceae</taxon>
        <taxon>Mycena</taxon>
    </lineage>
</organism>
<name>A0ABQ0LG20_MYCCL</name>
<dbReference type="PROSITE" id="PS50865">
    <property type="entry name" value="ZF_MYND_2"/>
    <property type="match status" value="1"/>
</dbReference>
<evidence type="ECO:0000256" key="3">
    <source>
        <dbReference type="ARBA" id="ARBA00022833"/>
    </source>
</evidence>
<keyword evidence="3" id="KW-0862">Zinc</keyword>
<evidence type="ECO:0000256" key="1">
    <source>
        <dbReference type="ARBA" id="ARBA00022723"/>
    </source>
</evidence>
<sequence>MDRLNLLPQLARRAAQAACAPGRTKVHLLAVLKLAGSGDISADTKLALLPVVYYNTNPARLPSRYSESPRNDDSELDEDIPTAMNERNILDVMCSQIALQMYAAIIELRAPGTGPAHESHSQLWARFWPWHLLVSSRSNRWIFSDDLYFLGRSIAFFYLVSTLAVQKPADCSHMLSTRGFRRNLAQGWAMLPEWSYAPADRNIAIRGIFKLLLLSEIHTSIAHQQEIIQGLGGSLVSAVELFRKTVKLLINHAEKKVFCNIGTVFFVLASLEKPPDQPVDKHYEASLGPIARALHSRTLIIQMTNVIAELLILIDTKTHVVDAMRALVHSLDSLGRYLLVHCPNYLADALAAGLLRSVLGCGMFRNPDQPQGSEKINAYAKWILRNVLYPQVNAFIQVARSMSCAAAQVQEILSSDQFRNSCLHETWELLAPILAARQQLVEKIDAQEDTGHRACDNIECPITAQRTDFRRCAGCQSSFYCSAMCQRADWKRGGHSVVCSRRRPSGSFLGASSGYDFKQRRFLRELLSDSFASDRSGIYLDQVELMANSAHLTEDLPHCAVFYDLRCAPGRDMEMGVYVYRLDEIHAKLHDLELNENDFEDIVRRARESRGRYQVHVACLPGLRPNEHRSRSVLVPLRSSGSELFSAMRRLAERHKSGAGIDEDVLKREVEQVLAEYPASDIIEFH</sequence>
<protein>
    <recommendedName>
        <fullName evidence="5">MYND-type domain-containing protein</fullName>
    </recommendedName>
</protein>
<accession>A0ABQ0LG20</accession>
<dbReference type="Proteomes" id="UP000815677">
    <property type="component" value="Unassembled WGS sequence"/>
</dbReference>
<dbReference type="EMBL" id="DF846172">
    <property type="protein sequence ID" value="GAT50042.1"/>
    <property type="molecule type" value="Genomic_DNA"/>
</dbReference>
<evidence type="ECO:0000256" key="2">
    <source>
        <dbReference type="ARBA" id="ARBA00022771"/>
    </source>
</evidence>
<keyword evidence="2 4" id="KW-0863">Zinc-finger</keyword>
<gene>
    <name evidence="6" type="ORF">MCHLO_07325</name>
</gene>
<evidence type="ECO:0000313" key="7">
    <source>
        <dbReference type="Proteomes" id="UP000815677"/>
    </source>
</evidence>
<keyword evidence="1" id="KW-0479">Metal-binding</keyword>
<dbReference type="Gene3D" id="6.10.140.2220">
    <property type="match status" value="1"/>
</dbReference>
<evidence type="ECO:0000313" key="6">
    <source>
        <dbReference type="EMBL" id="GAT50042.1"/>
    </source>
</evidence>
<dbReference type="SUPFAM" id="SSF144232">
    <property type="entry name" value="HIT/MYND zinc finger-like"/>
    <property type="match status" value="1"/>
</dbReference>
<dbReference type="InterPro" id="IPR002893">
    <property type="entry name" value="Znf_MYND"/>
</dbReference>
<keyword evidence="7" id="KW-1185">Reference proteome</keyword>